<dbReference type="CDD" id="cd01949">
    <property type="entry name" value="GGDEF"/>
    <property type="match status" value="1"/>
</dbReference>
<dbReference type="InterPro" id="IPR050469">
    <property type="entry name" value="Diguanylate_Cyclase"/>
</dbReference>
<dbReference type="InterPro" id="IPR029787">
    <property type="entry name" value="Nucleotide_cyclase"/>
</dbReference>
<feature type="domain" description="Response regulatory" evidence="4">
    <location>
        <begin position="9"/>
        <end position="125"/>
    </location>
</feature>
<dbReference type="NCBIfam" id="TIGR00254">
    <property type="entry name" value="GGDEF"/>
    <property type="match status" value="1"/>
</dbReference>
<reference evidence="6 7" key="1">
    <citation type="submission" date="2019-11" db="EMBL/GenBank/DDBJ databases">
        <title>Comparative genomics of hydrocarbon-degrading Desulfosarcina strains.</title>
        <authorList>
            <person name="Watanabe M."/>
            <person name="Kojima H."/>
            <person name="Fukui M."/>
        </authorList>
    </citation>
    <scope>NUCLEOTIDE SEQUENCE [LARGE SCALE GENOMIC DNA]</scope>
    <source>
        <strain evidence="6 7">PP31</strain>
    </source>
</reference>
<keyword evidence="7" id="KW-1185">Reference proteome</keyword>
<dbReference type="AlphaFoldDB" id="A0A5K7Z3K0"/>
<keyword evidence="3" id="KW-0597">Phosphoprotein</keyword>
<organism evidence="6 7">
    <name type="scientific">Desulfosarcina widdelii</name>
    <dbReference type="NCBI Taxonomy" id="947919"/>
    <lineage>
        <taxon>Bacteria</taxon>
        <taxon>Pseudomonadati</taxon>
        <taxon>Thermodesulfobacteriota</taxon>
        <taxon>Desulfobacteria</taxon>
        <taxon>Desulfobacterales</taxon>
        <taxon>Desulfosarcinaceae</taxon>
        <taxon>Desulfosarcina</taxon>
    </lineage>
</organism>
<dbReference type="Gene3D" id="3.30.70.270">
    <property type="match status" value="1"/>
</dbReference>
<evidence type="ECO:0000259" key="5">
    <source>
        <dbReference type="PROSITE" id="PS50887"/>
    </source>
</evidence>
<dbReference type="KEGG" id="dwd:DSCW_27120"/>
<protein>
    <recommendedName>
        <fullName evidence="1">diguanylate cyclase</fullName>
        <ecNumber evidence="1">2.7.7.65</ecNumber>
    </recommendedName>
</protein>
<dbReference type="PANTHER" id="PTHR45138:SF9">
    <property type="entry name" value="DIGUANYLATE CYCLASE DGCM-RELATED"/>
    <property type="match status" value="1"/>
</dbReference>
<dbReference type="Pfam" id="PF00072">
    <property type="entry name" value="Response_reg"/>
    <property type="match status" value="1"/>
</dbReference>
<dbReference type="InterPro" id="IPR011006">
    <property type="entry name" value="CheY-like_superfamily"/>
</dbReference>
<proteinExistence type="predicted"/>
<evidence type="ECO:0000256" key="1">
    <source>
        <dbReference type="ARBA" id="ARBA00012528"/>
    </source>
</evidence>
<dbReference type="Proteomes" id="UP000427769">
    <property type="component" value="Chromosome"/>
</dbReference>
<dbReference type="EC" id="2.7.7.65" evidence="1"/>
<dbReference type="GO" id="GO:0005886">
    <property type="term" value="C:plasma membrane"/>
    <property type="evidence" value="ECO:0007669"/>
    <property type="project" value="TreeGrafter"/>
</dbReference>
<accession>A0A5K7Z3K0</accession>
<dbReference type="InterPro" id="IPR043128">
    <property type="entry name" value="Rev_trsase/Diguanyl_cyclase"/>
</dbReference>
<dbReference type="SUPFAM" id="SSF52172">
    <property type="entry name" value="CheY-like"/>
    <property type="match status" value="1"/>
</dbReference>
<dbReference type="Pfam" id="PF00990">
    <property type="entry name" value="GGDEF"/>
    <property type="match status" value="1"/>
</dbReference>
<dbReference type="EMBL" id="AP021875">
    <property type="protein sequence ID" value="BBO75295.1"/>
    <property type="molecule type" value="Genomic_DNA"/>
</dbReference>
<dbReference type="PROSITE" id="PS50110">
    <property type="entry name" value="RESPONSE_REGULATORY"/>
    <property type="match status" value="1"/>
</dbReference>
<dbReference type="SUPFAM" id="SSF55073">
    <property type="entry name" value="Nucleotide cyclase"/>
    <property type="match status" value="1"/>
</dbReference>
<dbReference type="CDD" id="cd17546">
    <property type="entry name" value="REC_hyHK_CKI1_RcsC-like"/>
    <property type="match status" value="1"/>
</dbReference>
<dbReference type="FunFam" id="3.30.70.270:FF:000001">
    <property type="entry name" value="Diguanylate cyclase domain protein"/>
    <property type="match status" value="1"/>
</dbReference>
<sequence>MNNDCPPYPILLAEDDLISRRLCQKILAREGFAVTTVANGREALELFRQRFFPIVLTDWQMPEMEGPELCRAIRDENPNRYVFIVMLTSKGSKGDIISGLEAGADDYITKPAHPAELVARIRTGIRILELERSLKAAVDEIHLMSILDSLTGLYNRGYINERLPQEIRRAHRYVRDLSLVLCDIDHFKKVNDTYGHLVGDVVLKSFARCLAGSIRQEVDWAGRYGGEEFLIVLPETHLHGALVLTERIRRTLESTPIETDNKAIGITSSFGVVCFSPGTCKEAITPEALLQEADNLLYRAKSEGRNRIEAGRLTS</sequence>
<evidence type="ECO:0000313" key="6">
    <source>
        <dbReference type="EMBL" id="BBO75295.1"/>
    </source>
</evidence>
<dbReference type="PANTHER" id="PTHR45138">
    <property type="entry name" value="REGULATORY COMPONENTS OF SENSORY TRANSDUCTION SYSTEM"/>
    <property type="match status" value="1"/>
</dbReference>
<evidence type="ECO:0000256" key="3">
    <source>
        <dbReference type="PROSITE-ProRule" id="PRU00169"/>
    </source>
</evidence>
<comment type="catalytic activity">
    <reaction evidence="2">
        <text>2 GTP = 3',3'-c-di-GMP + 2 diphosphate</text>
        <dbReference type="Rhea" id="RHEA:24898"/>
        <dbReference type="ChEBI" id="CHEBI:33019"/>
        <dbReference type="ChEBI" id="CHEBI:37565"/>
        <dbReference type="ChEBI" id="CHEBI:58805"/>
        <dbReference type="EC" id="2.7.7.65"/>
    </reaction>
</comment>
<dbReference type="GO" id="GO:0043709">
    <property type="term" value="P:cell adhesion involved in single-species biofilm formation"/>
    <property type="evidence" value="ECO:0007669"/>
    <property type="project" value="TreeGrafter"/>
</dbReference>
<feature type="modified residue" description="4-aspartylphosphate" evidence="3">
    <location>
        <position position="58"/>
    </location>
</feature>
<dbReference type="SMART" id="SM00267">
    <property type="entry name" value="GGDEF"/>
    <property type="match status" value="1"/>
</dbReference>
<feature type="domain" description="GGDEF" evidence="5">
    <location>
        <begin position="175"/>
        <end position="313"/>
    </location>
</feature>
<evidence type="ECO:0000256" key="2">
    <source>
        <dbReference type="ARBA" id="ARBA00034247"/>
    </source>
</evidence>
<dbReference type="SMART" id="SM00448">
    <property type="entry name" value="REC"/>
    <property type="match status" value="1"/>
</dbReference>
<name>A0A5K7Z3K0_9BACT</name>
<dbReference type="PROSITE" id="PS50887">
    <property type="entry name" value="GGDEF"/>
    <property type="match status" value="1"/>
</dbReference>
<evidence type="ECO:0000313" key="7">
    <source>
        <dbReference type="Proteomes" id="UP000427769"/>
    </source>
</evidence>
<dbReference type="GO" id="GO:1902201">
    <property type="term" value="P:negative regulation of bacterial-type flagellum-dependent cell motility"/>
    <property type="evidence" value="ECO:0007669"/>
    <property type="project" value="TreeGrafter"/>
</dbReference>
<dbReference type="InterPro" id="IPR001789">
    <property type="entry name" value="Sig_transdc_resp-reg_receiver"/>
</dbReference>
<gene>
    <name evidence="6" type="ORF">DSCW_27120</name>
</gene>
<dbReference type="GO" id="GO:0052621">
    <property type="term" value="F:diguanylate cyclase activity"/>
    <property type="evidence" value="ECO:0007669"/>
    <property type="project" value="UniProtKB-EC"/>
</dbReference>
<dbReference type="RefSeq" id="WP_155304231.1">
    <property type="nucleotide sequence ID" value="NZ_AP021875.1"/>
</dbReference>
<evidence type="ECO:0000259" key="4">
    <source>
        <dbReference type="PROSITE" id="PS50110"/>
    </source>
</evidence>
<dbReference type="GO" id="GO:0000160">
    <property type="term" value="P:phosphorelay signal transduction system"/>
    <property type="evidence" value="ECO:0007669"/>
    <property type="project" value="InterPro"/>
</dbReference>
<dbReference type="Gene3D" id="3.40.50.2300">
    <property type="match status" value="1"/>
</dbReference>
<dbReference type="OrthoDB" id="9778432at2"/>
<dbReference type="InterPro" id="IPR000160">
    <property type="entry name" value="GGDEF_dom"/>
</dbReference>